<accession>A0A7R9A9R1</accession>
<dbReference type="InterPro" id="IPR038357">
    <property type="entry name" value="KEN_sf"/>
</dbReference>
<dbReference type="PROSITE" id="PS51392">
    <property type="entry name" value="KEN"/>
    <property type="match status" value="1"/>
</dbReference>
<evidence type="ECO:0000259" key="14">
    <source>
        <dbReference type="PROSITE" id="PS51392"/>
    </source>
</evidence>
<keyword evidence="3" id="KW-0723">Serine/threonine-protein kinase</keyword>
<dbReference type="GO" id="GO:0051082">
    <property type="term" value="F:unfolded protein binding"/>
    <property type="evidence" value="ECO:0007669"/>
    <property type="project" value="TreeGrafter"/>
</dbReference>
<keyword evidence="6 12" id="KW-0732">Signal</keyword>
<keyword evidence="5" id="KW-0812">Transmembrane</keyword>
<keyword evidence="16" id="KW-1185">Reference proteome</keyword>
<keyword evidence="4" id="KW-0808">Transferase</keyword>
<dbReference type="InterPro" id="IPR045133">
    <property type="entry name" value="IRE1/2-like"/>
</dbReference>
<organism evidence="15">
    <name type="scientific">Darwinula stevensoni</name>
    <dbReference type="NCBI Taxonomy" id="69355"/>
    <lineage>
        <taxon>Eukaryota</taxon>
        <taxon>Metazoa</taxon>
        <taxon>Ecdysozoa</taxon>
        <taxon>Arthropoda</taxon>
        <taxon>Crustacea</taxon>
        <taxon>Oligostraca</taxon>
        <taxon>Ostracoda</taxon>
        <taxon>Podocopa</taxon>
        <taxon>Podocopida</taxon>
        <taxon>Darwinulocopina</taxon>
        <taxon>Darwinuloidea</taxon>
        <taxon>Darwinulidae</taxon>
        <taxon>Darwinula</taxon>
    </lineage>
</organism>
<dbReference type="Gene3D" id="3.30.200.20">
    <property type="entry name" value="Phosphorylase Kinase, domain 1"/>
    <property type="match status" value="1"/>
</dbReference>
<dbReference type="OrthoDB" id="63989at2759"/>
<dbReference type="SUPFAM" id="SSF56112">
    <property type="entry name" value="Protein kinase-like (PK-like)"/>
    <property type="match status" value="1"/>
</dbReference>
<feature type="domain" description="Protein kinase" evidence="13">
    <location>
        <begin position="523"/>
        <end position="779"/>
    </location>
</feature>
<feature type="chain" id="PRO_5036402817" description="non-specific serine/threonine protein kinase" evidence="12">
    <location>
        <begin position="21"/>
        <end position="925"/>
    </location>
</feature>
<dbReference type="InterPro" id="IPR008271">
    <property type="entry name" value="Ser/Thr_kinase_AS"/>
</dbReference>
<evidence type="ECO:0000256" key="5">
    <source>
        <dbReference type="ARBA" id="ARBA00022692"/>
    </source>
</evidence>
<reference evidence="15" key="1">
    <citation type="submission" date="2020-11" db="EMBL/GenBank/DDBJ databases">
        <authorList>
            <person name="Tran Van P."/>
        </authorList>
    </citation>
    <scope>NUCLEOTIDE SEQUENCE</scope>
</reference>
<dbReference type="GO" id="GO:0006397">
    <property type="term" value="P:mRNA processing"/>
    <property type="evidence" value="ECO:0007669"/>
    <property type="project" value="InterPro"/>
</dbReference>
<dbReference type="SMART" id="SM00580">
    <property type="entry name" value="PUG"/>
    <property type="match status" value="1"/>
</dbReference>
<evidence type="ECO:0000256" key="12">
    <source>
        <dbReference type="SAM" id="SignalP"/>
    </source>
</evidence>
<dbReference type="Gene3D" id="1.20.1440.180">
    <property type="entry name" value="KEN domain"/>
    <property type="match status" value="1"/>
</dbReference>
<evidence type="ECO:0000256" key="8">
    <source>
        <dbReference type="ARBA" id="ARBA00022777"/>
    </source>
</evidence>
<evidence type="ECO:0000256" key="7">
    <source>
        <dbReference type="ARBA" id="ARBA00022741"/>
    </source>
</evidence>
<name>A0A7R9A9R1_9CRUS</name>
<dbReference type="GO" id="GO:0070059">
    <property type="term" value="P:intrinsic apoptotic signaling pathway in response to endoplasmic reticulum stress"/>
    <property type="evidence" value="ECO:0007669"/>
    <property type="project" value="TreeGrafter"/>
</dbReference>
<dbReference type="EMBL" id="LR902147">
    <property type="protein sequence ID" value="CAD7250049.1"/>
    <property type="molecule type" value="Genomic_DNA"/>
</dbReference>
<dbReference type="SMART" id="SM00220">
    <property type="entry name" value="S_TKc"/>
    <property type="match status" value="1"/>
</dbReference>
<proteinExistence type="predicted"/>
<comment type="subcellular location">
    <subcellularLocation>
        <location evidence="1">Membrane</location>
        <topology evidence="1">Single-pass type I membrane protein</topology>
    </subcellularLocation>
</comment>
<dbReference type="InterPro" id="IPR015943">
    <property type="entry name" value="WD40/YVTN_repeat-like_dom_sf"/>
</dbReference>
<dbReference type="PANTHER" id="PTHR13954:SF6">
    <property type="entry name" value="NON-SPECIFIC SERINE_THREONINE PROTEIN KINASE"/>
    <property type="match status" value="1"/>
</dbReference>
<dbReference type="InterPro" id="IPR002372">
    <property type="entry name" value="PQQ_rpt_dom"/>
</dbReference>
<keyword evidence="7" id="KW-0547">Nucleotide-binding</keyword>
<evidence type="ECO:0000313" key="15">
    <source>
        <dbReference type="EMBL" id="CAD7250049.1"/>
    </source>
</evidence>
<dbReference type="FunFam" id="3.30.200.20:FF:000077">
    <property type="entry name" value="Putative Serine/threonine-protein kinase/endoribonuclease IRE1"/>
    <property type="match status" value="1"/>
</dbReference>
<dbReference type="InterPro" id="IPR018391">
    <property type="entry name" value="PQQ_b-propeller_rpt"/>
</dbReference>
<evidence type="ECO:0000259" key="13">
    <source>
        <dbReference type="PROSITE" id="PS50011"/>
    </source>
</evidence>
<feature type="signal peptide" evidence="12">
    <location>
        <begin position="1"/>
        <end position="20"/>
    </location>
</feature>
<dbReference type="PANTHER" id="PTHR13954">
    <property type="entry name" value="IRE1-RELATED"/>
    <property type="match status" value="1"/>
</dbReference>
<evidence type="ECO:0000256" key="3">
    <source>
        <dbReference type="ARBA" id="ARBA00022527"/>
    </source>
</evidence>
<sequence length="925" mass="105003">MRMHATISFSLCLLVLRARALSQLKNEEEELELKSSIADESEGAKYRREKYAKECKETAVEKRRLTFFKLDDAYADSKNSAIVPEDILLVSALEGSLTAVGKETGAVRWRFQYDPVIKVLSETKTSQLFLPDPKDGSLYMLQTGRSGMATVKMLPFTIPEVISASPTLATDGIFFSGKKVEKWIAIDNSTGFAQEVSNFVDRFCPFDTQHSLLISRTDYTITVLDSHNPHQSWDLIFSDYYANEMTAPMIEGYDLTHLAGNSDGYLLTLNRKDGKLHWKRDFQSPIVAIYLIQHEGLLRVPFTTLASDMLSGIISRLSVDVWKANFIGERKLLSTLNIGQYEHALYVLLTFGDASIVEISSGLVHSHILPIQRPIHAEKEFALPAENPAQEYLTNEELDWVLIDHCEWPGMQCQIAAQGQKVGFTCQNKEIGFEMDVILPDPFFPLSSEVIQRGPKMIPRRKDEGICDPLRYDIIPAIIKDFFNLLDKMQRILQALDIVSLMVYILLSLHQPSGKIKVGKILFFSSHVLGKGCDGTFVYKGEFDSRPVAVKRLLPGCFTVADREVTLLRESDQHPNVIRYFCMEQDHQFHYTALELCAATLQEYIQGEFDQSLIQPLPILQQATCGLNHLHSLGIVHRDIKPSNILLSMPMSNGEVRAKISDFGLCKKLQAGQMSFSRNSGVAGTEGWIAPEMAHDDKRSTWTVDIFSLGCVIYYALTKGNHRFVYSAGCKDYIRSGDSLFLALNEEDKVLAHLLVEAMISHEPGKRPSTSVILKFPLFWSNKKICDFFQDASDRVEKAEKAEKAKKERDKSDLLKNLESGSAGIVQENWLKNLGPAFVDDLQKTRRQAYDGRSVKDLLRAVRNKVSHLQDLPKEVQEEVGDNRDKFIRFWIACFPLLLPHVWLVMQAVKHEPMFQQYFEEDYYW</sequence>
<dbReference type="InterPro" id="IPR010513">
    <property type="entry name" value="KEN_dom"/>
</dbReference>
<dbReference type="GO" id="GO:0004521">
    <property type="term" value="F:RNA endonuclease activity"/>
    <property type="evidence" value="ECO:0007669"/>
    <property type="project" value="InterPro"/>
</dbReference>
<dbReference type="SMART" id="SM00564">
    <property type="entry name" value="PQQ"/>
    <property type="match status" value="3"/>
</dbReference>
<evidence type="ECO:0000256" key="9">
    <source>
        <dbReference type="ARBA" id="ARBA00022840"/>
    </source>
</evidence>
<dbReference type="InterPro" id="IPR011009">
    <property type="entry name" value="Kinase-like_dom_sf"/>
</dbReference>
<dbReference type="Gene3D" id="2.130.10.10">
    <property type="entry name" value="YVTN repeat-like/Quinoprotein amine dehydrogenase"/>
    <property type="match status" value="1"/>
</dbReference>
<dbReference type="EMBL" id="CAJPEV010002630">
    <property type="protein sequence ID" value="CAG0897546.1"/>
    <property type="molecule type" value="Genomic_DNA"/>
</dbReference>
<gene>
    <name evidence="15" type="ORF">DSTB1V02_LOCUS9833</name>
</gene>
<keyword evidence="10" id="KW-1133">Transmembrane helix</keyword>
<evidence type="ECO:0000256" key="4">
    <source>
        <dbReference type="ARBA" id="ARBA00022679"/>
    </source>
</evidence>
<dbReference type="Pfam" id="PF13360">
    <property type="entry name" value="PQQ_2"/>
    <property type="match status" value="1"/>
</dbReference>
<dbReference type="Pfam" id="PF00069">
    <property type="entry name" value="Pkinase"/>
    <property type="match status" value="1"/>
</dbReference>
<dbReference type="PROSITE" id="PS50011">
    <property type="entry name" value="PROTEIN_KINASE_DOM"/>
    <property type="match status" value="1"/>
</dbReference>
<evidence type="ECO:0000256" key="10">
    <source>
        <dbReference type="ARBA" id="ARBA00022989"/>
    </source>
</evidence>
<keyword evidence="11" id="KW-0472">Membrane</keyword>
<evidence type="ECO:0000256" key="2">
    <source>
        <dbReference type="ARBA" id="ARBA00012513"/>
    </source>
</evidence>
<dbReference type="InterPro" id="IPR011047">
    <property type="entry name" value="Quinoprotein_ADH-like_sf"/>
</dbReference>
<dbReference type="InterPro" id="IPR000719">
    <property type="entry name" value="Prot_kinase_dom"/>
</dbReference>
<keyword evidence="8" id="KW-0418">Kinase</keyword>
<dbReference type="Pfam" id="PF06479">
    <property type="entry name" value="Ribonuc_2-5A"/>
    <property type="match status" value="1"/>
</dbReference>
<dbReference type="Gene3D" id="1.10.510.10">
    <property type="entry name" value="Transferase(Phosphotransferase) domain 1"/>
    <property type="match status" value="1"/>
</dbReference>
<dbReference type="EC" id="2.7.11.1" evidence="2"/>
<protein>
    <recommendedName>
        <fullName evidence="2">non-specific serine/threonine protein kinase</fullName>
        <ecNumber evidence="2">2.7.11.1</ecNumber>
    </recommendedName>
</protein>
<evidence type="ECO:0000256" key="1">
    <source>
        <dbReference type="ARBA" id="ARBA00004479"/>
    </source>
</evidence>
<feature type="domain" description="KEN" evidence="14">
    <location>
        <begin position="782"/>
        <end position="921"/>
    </location>
</feature>
<dbReference type="Proteomes" id="UP000677054">
    <property type="component" value="Unassembled WGS sequence"/>
</dbReference>
<dbReference type="PROSITE" id="PS00108">
    <property type="entry name" value="PROTEIN_KINASE_ST"/>
    <property type="match status" value="1"/>
</dbReference>
<evidence type="ECO:0000313" key="16">
    <source>
        <dbReference type="Proteomes" id="UP000677054"/>
    </source>
</evidence>
<dbReference type="GO" id="GO:0036498">
    <property type="term" value="P:IRE1-mediated unfolded protein response"/>
    <property type="evidence" value="ECO:0007669"/>
    <property type="project" value="TreeGrafter"/>
</dbReference>
<dbReference type="GO" id="GO:0005524">
    <property type="term" value="F:ATP binding"/>
    <property type="evidence" value="ECO:0007669"/>
    <property type="project" value="UniProtKB-KW"/>
</dbReference>
<evidence type="ECO:0000256" key="11">
    <source>
        <dbReference type="ARBA" id="ARBA00023136"/>
    </source>
</evidence>
<dbReference type="AlphaFoldDB" id="A0A7R9A9R1"/>
<dbReference type="SUPFAM" id="SSF50998">
    <property type="entry name" value="Quinoprotein alcohol dehydrogenase-like"/>
    <property type="match status" value="1"/>
</dbReference>
<keyword evidence="9" id="KW-0067">ATP-binding</keyword>
<dbReference type="GO" id="GO:0004674">
    <property type="term" value="F:protein serine/threonine kinase activity"/>
    <property type="evidence" value="ECO:0007669"/>
    <property type="project" value="UniProtKB-KW"/>
</dbReference>
<evidence type="ECO:0000256" key="6">
    <source>
        <dbReference type="ARBA" id="ARBA00022729"/>
    </source>
</evidence>
<dbReference type="GO" id="GO:1990604">
    <property type="term" value="C:IRE1-TRAF2-ASK1 complex"/>
    <property type="evidence" value="ECO:0007669"/>
    <property type="project" value="TreeGrafter"/>
</dbReference>